<dbReference type="EMBL" id="CP138894">
    <property type="protein sequence ID" value="WPK23622.1"/>
    <property type="molecule type" value="Genomic_DNA"/>
</dbReference>
<dbReference type="GO" id="GO:0005524">
    <property type="term" value="F:ATP binding"/>
    <property type="evidence" value="ECO:0007669"/>
    <property type="project" value="UniProtKB-KW"/>
</dbReference>
<dbReference type="GO" id="GO:0005739">
    <property type="term" value="C:mitochondrion"/>
    <property type="evidence" value="ECO:0007669"/>
    <property type="project" value="UniProtKB-SubCell"/>
</dbReference>
<dbReference type="PANTHER" id="PTHR11895">
    <property type="entry name" value="TRANSAMIDASE"/>
    <property type="match status" value="1"/>
</dbReference>
<keyword evidence="5 7" id="KW-0648">Protein biosynthesis</keyword>
<dbReference type="InterPro" id="IPR000120">
    <property type="entry name" value="Amidase"/>
</dbReference>
<feature type="active site" description="Acyl-ester intermediate" evidence="7">
    <location>
        <position position="144"/>
    </location>
</feature>
<evidence type="ECO:0000256" key="5">
    <source>
        <dbReference type="ARBA" id="ARBA00022917"/>
    </source>
</evidence>
<evidence type="ECO:0000256" key="6">
    <source>
        <dbReference type="ARBA" id="ARBA00047407"/>
    </source>
</evidence>
<evidence type="ECO:0000259" key="8">
    <source>
        <dbReference type="Pfam" id="PF01425"/>
    </source>
</evidence>
<dbReference type="GO" id="GO:0032543">
    <property type="term" value="P:mitochondrial translation"/>
    <property type="evidence" value="ECO:0007669"/>
    <property type="project" value="UniProtKB-UniRule"/>
</dbReference>
<dbReference type="PANTHER" id="PTHR11895:SF7">
    <property type="entry name" value="GLUTAMYL-TRNA(GLN) AMIDOTRANSFERASE SUBUNIT A, MITOCHONDRIAL"/>
    <property type="match status" value="1"/>
</dbReference>
<gene>
    <name evidence="7" type="primary">HER2</name>
    <name evidence="9" type="ORF">PUMCH_000864</name>
</gene>
<feature type="active site" description="Charge relay system" evidence="7">
    <location>
        <position position="44"/>
    </location>
</feature>
<reference evidence="9 10" key="1">
    <citation type="submission" date="2023-10" db="EMBL/GenBank/DDBJ databases">
        <title>Draft Genome Sequence of Candida saopaulonensis from a very Premature Infant with Sepsis.</title>
        <authorList>
            <person name="Ning Y."/>
            <person name="Dai R."/>
            <person name="Xiao M."/>
            <person name="Xu Y."/>
            <person name="Yan Q."/>
            <person name="Zhang L."/>
        </authorList>
    </citation>
    <scope>NUCLEOTIDE SEQUENCE [LARGE SCALE GENOMIC DNA]</scope>
    <source>
        <strain evidence="9 10">19XY460</strain>
    </source>
</reference>
<feature type="active site" description="Charge relay system" evidence="7">
    <location>
        <position position="120"/>
    </location>
</feature>
<keyword evidence="7" id="KW-0496">Mitochondrion</keyword>
<accession>A0AAX4H6K3</accession>
<evidence type="ECO:0000256" key="7">
    <source>
        <dbReference type="HAMAP-Rule" id="MF_03150"/>
    </source>
</evidence>
<evidence type="ECO:0000313" key="10">
    <source>
        <dbReference type="Proteomes" id="UP001338582"/>
    </source>
</evidence>
<dbReference type="EC" id="6.3.5.7" evidence="7"/>
<evidence type="ECO:0000256" key="3">
    <source>
        <dbReference type="ARBA" id="ARBA00022741"/>
    </source>
</evidence>
<keyword evidence="10" id="KW-1185">Reference proteome</keyword>
<dbReference type="Pfam" id="PF01425">
    <property type="entry name" value="Amidase"/>
    <property type="match status" value="1"/>
</dbReference>
<dbReference type="GO" id="GO:0050567">
    <property type="term" value="F:glutaminyl-tRNA synthase (glutamine-hydrolyzing) activity"/>
    <property type="evidence" value="ECO:0007669"/>
    <property type="project" value="UniProtKB-UniRule"/>
</dbReference>
<dbReference type="InterPro" id="IPR020556">
    <property type="entry name" value="Amidase_CS"/>
</dbReference>
<dbReference type="Gene3D" id="3.90.1300.10">
    <property type="entry name" value="Amidase signature (AS) domain"/>
    <property type="match status" value="1"/>
</dbReference>
<dbReference type="InterPro" id="IPR036928">
    <property type="entry name" value="AS_sf"/>
</dbReference>
<organism evidence="9 10">
    <name type="scientific">Australozyma saopauloensis</name>
    <dbReference type="NCBI Taxonomy" id="291208"/>
    <lineage>
        <taxon>Eukaryota</taxon>
        <taxon>Fungi</taxon>
        <taxon>Dikarya</taxon>
        <taxon>Ascomycota</taxon>
        <taxon>Saccharomycotina</taxon>
        <taxon>Pichiomycetes</taxon>
        <taxon>Metschnikowiaceae</taxon>
        <taxon>Australozyma</taxon>
    </lineage>
</organism>
<comment type="catalytic activity">
    <reaction evidence="6 7">
        <text>L-glutamyl-tRNA(Gln) + L-glutamine + ATP + H2O = L-glutaminyl-tRNA(Gln) + L-glutamate + ADP + phosphate + H(+)</text>
        <dbReference type="Rhea" id="RHEA:17521"/>
        <dbReference type="Rhea" id="RHEA-COMP:9681"/>
        <dbReference type="Rhea" id="RHEA-COMP:9684"/>
        <dbReference type="ChEBI" id="CHEBI:15377"/>
        <dbReference type="ChEBI" id="CHEBI:15378"/>
        <dbReference type="ChEBI" id="CHEBI:29985"/>
        <dbReference type="ChEBI" id="CHEBI:30616"/>
        <dbReference type="ChEBI" id="CHEBI:43474"/>
        <dbReference type="ChEBI" id="CHEBI:58359"/>
        <dbReference type="ChEBI" id="CHEBI:78520"/>
        <dbReference type="ChEBI" id="CHEBI:78521"/>
        <dbReference type="ChEBI" id="CHEBI:456216"/>
        <dbReference type="EC" id="6.3.5.7"/>
    </reaction>
</comment>
<dbReference type="GO" id="GO:0070681">
    <property type="term" value="P:glutaminyl-tRNAGln biosynthesis via transamidation"/>
    <property type="evidence" value="ECO:0007669"/>
    <property type="project" value="UniProtKB-UniRule"/>
</dbReference>
<comment type="function">
    <text evidence="7">Allows the formation of correctly charged Gln-tRNA(Gln) through the transamidation of misacylated Glu-tRNA(Gln) in the mitochondria. The reaction takes place in the presence of glutamine and ATP through an activated gamma-phospho-Glu-tRNA(Gln).</text>
</comment>
<evidence type="ECO:0000256" key="1">
    <source>
        <dbReference type="ARBA" id="ARBA00008069"/>
    </source>
</evidence>
<feature type="domain" description="Amidase" evidence="8">
    <location>
        <begin position="31"/>
        <end position="452"/>
    </location>
</feature>
<dbReference type="AlphaFoldDB" id="A0AAX4H6K3"/>
<comment type="similarity">
    <text evidence="1 7">Belongs to the amidase family. GatA subfamily.</text>
</comment>
<protein>
    <recommendedName>
        <fullName evidence="7">Glutamyl-tRNA(Gln) amidotransferase subunit A, mitochondrial</fullName>
        <shortName evidence="7">Glu-AdT subunit A</shortName>
        <ecNumber evidence="7">6.3.5.7</ecNumber>
    </recommendedName>
</protein>
<evidence type="ECO:0000256" key="4">
    <source>
        <dbReference type="ARBA" id="ARBA00022840"/>
    </source>
</evidence>
<evidence type="ECO:0000256" key="2">
    <source>
        <dbReference type="ARBA" id="ARBA00022598"/>
    </source>
</evidence>
<keyword evidence="3 7" id="KW-0547">Nucleotide-binding</keyword>
<dbReference type="Proteomes" id="UP001338582">
    <property type="component" value="Chromosome 1"/>
</dbReference>
<keyword evidence="2 7" id="KW-0436">Ligase</keyword>
<proteinExistence type="inferred from homology"/>
<dbReference type="PROSITE" id="PS00571">
    <property type="entry name" value="AMIDASES"/>
    <property type="match status" value="1"/>
</dbReference>
<dbReference type="InterPro" id="IPR023631">
    <property type="entry name" value="Amidase_dom"/>
</dbReference>
<dbReference type="GO" id="GO:0030956">
    <property type="term" value="C:glutamyl-tRNA(Gln) amidotransferase complex"/>
    <property type="evidence" value="ECO:0007669"/>
    <property type="project" value="UniProtKB-UniRule"/>
</dbReference>
<dbReference type="HAMAP" id="MF_00120">
    <property type="entry name" value="GatA"/>
    <property type="match status" value="1"/>
</dbReference>
<name>A0AAX4H6K3_9ASCO</name>
<comment type="subunit">
    <text evidence="7">Subunit of the heterotrimeric GatFAB amidotransferase (AdT) complex, composed of A, B and F subunits.</text>
</comment>
<comment type="subcellular location">
    <subcellularLocation>
        <location evidence="7">Mitochondrion</location>
    </subcellularLocation>
</comment>
<keyword evidence="4 7" id="KW-0067">ATP-binding</keyword>
<dbReference type="InterPro" id="IPR004412">
    <property type="entry name" value="GatA"/>
</dbReference>
<dbReference type="SUPFAM" id="SSF75304">
    <property type="entry name" value="Amidase signature (AS) enzymes"/>
    <property type="match status" value="1"/>
</dbReference>
<evidence type="ECO:0000313" key="9">
    <source>
        <dbReference type="EMBL" id="WPK23622.1"/>
    </source>
</evidence>
<sequence>MLRRGLRLLSTASHDPYNCLISAVQPPLLVKKSGILAGLKYVAKDNICTTELPTTCGSAILSNYTSPFDATVVSQLEEEGLTLVGKGNLDEFGMGLSTMFSHFGASVNPLFVEKRICGGSSGGSAAAVAGGLADFALGTDTGGSVRQPASYCGIVGFKPSYGRLSRYGVVAYGQGFDCVGILANDVATTKKVFNVLNRHDSKDITSMSETTREKVREASRPITGRKLRIGVPEEFLLSEVHQKTIEQVESILHKLIEQGHTVVATSVPSMGRLLSAYYTLATVEAASNISRFDGIRYGKSTSTTDLSSLISGDALIRKNRSAGLGREVQRRLILGNYTLSAESGDNFYRATKLRGKLVQEFNDILSFPNFLTNLPANEAACDVLIGPSASDKAPLMSEYESEVKRNFLNEYVNDVYTVPASMAGLPAISVPCEDRAYGIQVIGQYGDDSTVLDVAQLIESLNSSI</sequence>